<feature type="compositionally biased region" description="Polar residues" evidence="1">
    <location>
        <begin position="436"/>
        <end position="460"/>
    </location>
</feature>
<dbReference type="InterPro" id="IPR015915">
    <property type="entry name" value="Kelch-typ_b-propeller"/>
</dbReference>
<dbReference type="Gene3D" id="2.120.10.80">
    <property type="entry name" value="Kelch-type beta propeller"/>
    <property type="match status" value="2"/>
</dbReference>
<evidence type="ECO:0008006" key="6">
    <source>
        <dbReference type="Google" id="ProtNLM"/>
    </source>
</evidence>
<dbReference type="AlphaFoldDB" id="S8AET1"/>
<reference evidence="5" key="2">
    <citation type="submission" date="2013-04" db="EMBL/GenBank/DDBJ databases">
        <title>Genomic mechanisms accounting for the adaptation to parasitism in nematode-trapping fungi.</title>
        <authorList>
            <person name="Ahren D.G."/>
        </authorList>
    </citation>
    <scope>NUCLEOTIDE SEQUENCE [LARGE SCALE GENOMIC DNA]</scope>
    <source>
        <strain evidence="5">CBS 200.50</strain>
    </source>
</reference>
<feature type="chain" id="PRO_5004560589" description="Kelch repeat protein" evidence="3">
    <location>
        <begin position="20"/>
        <end position="591"/>
    </location>
</feature>
<evidence type="ECO:0000313" key="4">
    <source>
        <dbReference type="EMBL" id="EPS41565.1"/>
    </source>
</evidence>
<dbReference type="HOGENOM" id="CLU_458568_0_0_1"/>
<gene>
    <name evidence="4" type="ORF">H072_4541</name>
</gene>
<evidence type="ECO:0000313" key="5">
    <source>
        <dbReference type="Proteomes" id="UP000015100"/>
    </source>
</evidence>
<dbReference type="OMA" id="DSTWPAN"/>
<evidence type="ECO:0000256" key="1">
    <source>
        <dbReference type="SAM" id="MobiDB-lite"/>
    </source>
</evidence>
<keyword evidence="2" id="KW-0472">Membrane</keyword>
<sequence>MKPLLWALTFFAAYVSAYAIGDAAIAPRQAMSALNLTACRFWSHASVLVGDKIYIYGGEGRQAAKDGSRTTDLTLPRFFSLDIGQDFDTTNPSFKLLPAPNTGPPAVENATLWYDQVRNRIFLYGGAFLNNTGALDILPQVIWSFDLVQEQWSSPKTNGDSITRAASGSSAFIGDVAYYRGGQVDSYTTPDFPEPAGFQLLAGLRTFNMASLTFDGSNNTIDVFPYPISHGHRQGALVPIELSGRKYLINYGGGGRRGSALPLNTTYIYDVEDMRWYMQPTAGIIAPENTRGMCTAVAYAEDKTAVNIYHYGGSVWEKISATEGRFIPSRQMWILTIPAFQWIFVDKNDNLQPEGGLQDHTCHIQGSSMFVVGGRDFLAGCDRRPVKVFNISTLKWESTFKASSAPYKLPYEVSAPIGGNSTGGSPWDGKPFAQPSDENSPFFTLASYPNSTAPAPTTRTPKNRDGIIAGTTVGVISVVGIVLTIFFLRRRKNRRNRQGQGKEGNFHNEVFASIDPNTQPSTEPPTPISPDGTRRFWATLRRTPSSAMPNIPRSPLDRRRDELSVLDTAIGQPATILPTYGTAYRANTVLI</sequence>
<accession>S8AET1</accession>
<dbReference type="STRING" id="1284197.S8AET1"/>
<feature type="region of interest" description="Disordered" evidence="1">
    <location>
        <begin position="494"/>
        <end position="533"/>
    </location>
</feature>
<protein>
    <recommendedName>
        <fullName evidence="6">Kelch repeat protein</fullName>
    </recommendedName>
</protein>
<evidence type="ECO:0000256" key="2">
    <source>
        <dbReference type="SAM" id="Phobius"/>
    </source>
</evidence>
<dbReference type="PANTHER" id="PTHR46461:SF2">
    <property type="entry name" value="ATTRACTIN"/>
    <property type="match status" value="1"/>
</dbReference>
<dbReference type="GO" id="GO:0005737">
    <property type="term" value="C:cytoplasm"/>
    <property type="evidence" value="ECO:0007669"/>
    <property type="project" value="TreeGrafter"/>
</dbReference>
<keyword evidence="3" id="KW-0732">Signal</keyword>
<dbReference type="eggNOG" id="ENOG502RYEQ">
    <property type="taxonomic scope" value="Eukaryota"/>
</dbReference>
<dbReference type="PANTHER" id="PTHR46461">
    <property type="entry name" value="KELCH DOMAIN-CONTAINING PROTEIN 3"/>
    <property type="match status" value="1"/>
</dbReference>
<proteinExistence type="predicted"/>
<dbReference type="InterPro" id="IPR052637">
    <property type="entry name" value="KLHDC3-like"/>
</dbReference>
<dbReference type="OrthoDB" id="10251809at2759"/>
<feature type="transmembrane region" description="Helical" evidence="2">
    <location>
        <begin position="467"/>
        <end position="488"/>
    </location>
</feature>
<keyword evidence="5" id="KW-1185">Reference proteome</keyword>
<comment type="caution">
    <text evidence="4">The sequence shown here is derived from an EMBL/GenBank/DDBJ whole genome shotgun (WGS) entry which is preliminary data.</text>
</comment>
<feature type="signal peptide" evidence="3">
    <location>
        <begin position="1"/>
        <end position="19"/>
    </location>
</feature>
<reference evidence="4 5" key="1">
    <citation type="journal article" date="2013" name="PLoS Genet.">
        <title>Genomic mechanisms accounting for the adaptation to parasitism in nematode-trapping fungi.</title>
        <authorList>
            <person name="Meerupati T."/>
            <person name="Andersson K.M."/>
            <person name="Friman E."/>
            <person name="Kumar D."/>
            <person name="Tunlid A."/>
            <person name="Ahren D."/>
        </authorList>
    </citation>
    <scope>NUCLEOTIDE SEQUENCE [LARGE SCALE GENOMIC DNA]</scope>
    <source>
        <strain evidence="4 5">CBS 200.50</strain>
    </source>
</reference>
<dbReference type="GO" id="GO:0003682">
    <property type="term" value="F:chromatin binding"/>
    <property type="evidence" value="ECO:0007669"/>
    <property type="project" value="InterPro"/>
</dbReference>
<keyword evidence="2" id="KW-1133">Transmembrane helix</keyword>
<dbReference type="Proteomes" id="UP000015100">
    <property type="component" value="Unassembled WGS sequence"/>
</dbReference>
<dbReference type="Pfam" id="PF24681">
    <property type="entry name" value="Kelch_KLHDC2_KLHL20_DRC7"/>
    <property type="match status" value="1"/>
</dbReference>
<organism evidence="4 5">
    <name type="scientific">Dactylellina haptotyla (strain CBS 200.50)</name>
    <name type="common">Nematode-trapping fungus</name>
    <name type="synonym">Monacrosporium haptotylum</name>
    <dbReference type="NCBI Taxonomy" id="1284197"/>
    <lineage>
        <taxon>Eukaryota</taxon>
        <taxon>Fungi</taxon>
        <taxon>Dikarya</taxon>
        <taxon>Ascomycota</taxon>
        <taxon>Pezizomycotina</taxon>
        <taxon>Orbiliomycetes</taxon>
        <taxon>Orbiliales</taxon>
        <taxon>Orbiliaceae</taxon>
        <taxon>Dactylellina</taxon>
    </lineage>
</organism>
<name>S8AET1_DACHA</name>
<evidence type="ECO:0000256" key="3">
    <source>
        <dbReference type="SAM" id="SignalP"/>
    </source>
</evidence>
<feature type="region of interest" description="Disordered" evidence="1">
    <location>
        <begin position="420"/>
        <end position="463"/>
    </location>
</feature>
<dbReference type="EMBL" id="AQGS01000238">
    <property type="protein sequence ID" value="EPS41565.1"/>
    <property type="molecule type" value="Genomic_DNA"/>
</dbReference>
<dbReference type="SUPFAM" id="SSF117281">
    <property type="entry name" value="Kelch motif"/>
    <property type="match status" value="1"/>
</dbReference>
<keyword evidence="2" id="KW-0812">Transmembrane</keyword>